<reference evidence="1" key="1">
    <citation type="submission" date="2016-10" db="EMBL/GenBank/DDBJ databases">
        <authorList>
            <person name="Benchimol M."/>
            <person name="Almeida L.G."/>
            <person name="Vasconcelos A.T."/>
            <person name="Perreira-Neves A."/>
            <person name="Rosa I.A."/>
            <person name="Tasca T."/>
            <person name="Bogo M.R."/>
            <person name="de Souza W."/>
        </authorList>
    </citation>
    <scope>NUCLEOTIDE SEQUENCE [LARGE SCALE GENOMIC DNA]</scope>
    <source>
        <strain evidence="1">K</strain>
    </source>
</reference>
<dbReference type="AlphaFoldDB" id="A0A1J4L430"/>
<gene>
    <name evidence="1" type="ORF">TRFO_12968</name>
</gene>
<dbReference type="EMBL" id="MLAK01000078">
    <property type="protein sequence ID" value="OHT16710.1"/>
    <property type="molecule type" value="Genomic_DNA"/>
</dbReference>
<proteinExistence type="predicted"/>
<accession>A0A1J4L430</accession>
<dbReference type="GeneID" id="94831657"/>
<evidence type="ECO:0000313" key="1">
    <source>
        <dbReference type="EMBL" id="OHT16710.1"/>
    </source>
</evidence>
<evidence type="ECO:0000313" key="2">
    <source>
        <dbReference type="Proteomes" id="UP000179807"/>
    </source>
</evidence>
<protein>
    <submittedName>
        <fullName evidence="1">Uncharacterized protein</fullName>
    </submittedName>
</protein>
<name>A0A1J4L430_9EUKA</name>
<dbReference type="Proteomes" id="UP000179807">
    <property type="component" value="Unassembled WGS sequence"/>
</dbReference>
<dbReference type="RefSeq" id="XP_068369846.1">
    <property type="nucleotide sequence ID" value="XM_068496953.1"/>
</dbReference>
<sequence>MSSINCKNTMKFILSDKVPDLTEFVEKRLEELIDSLIIYFNHKAKPNLKKKFRRPKPVNLKHVYSCFDHIFPFLNPNKLNDSLIKKFDVVFCFLLHYDTSKINRPQAIKFFCQFLLFLNDSQIENYMFRSTVMVVPFIVFSRSENEKQSFLRIIPDNILPFGDPGQVESDEHDCVISMKQFLKFILEQWTIRPIICSNFFFMFLRILYPKMSTEHGFETFPCGFIDSNYNSNLEPPQLLFDCILQFLTELLETKNSLDPLFENAIKIQLFLAFLENCSKTQSLSENPLLLYRLEHQIIENPILVKRIQDVSLDLFGSLVNVLCIAISSCNKQENLRHASEFLEKFFPVMLSTIDRKILVAEIVKLFKKHHYEAFASSFLMMSFIHVLVNSNEANLDLWKCLTELVTTSDVLSAVACRYAQYLAVICFPLTVEENLERIKDIALNTYRRKQRTRQECSYDILMENMSDVIDKPDEYVRKNVLMSWEAHREFDEKIMKPLTIPAFQKKRSQILQKIELFLNAFAFYRTTEAAKDMRNAFAPIYSFCDLFITNRDLPPGFTIKSTLSLEVCMGRLFIAVLGQNEPTIRKVSFQLLARLVSCGALKKFFDNEILCKWYLSIATMMIHESPDFIEEGVSAALVTIQHGFTGSTTLIPMILNLIENKKIDVMKCLPFLSSIPLFQADINVN</sequence>
<comment type="caution">
    <text evidence="1">The sequence shown here is derived from an EMBL/GenBank/DDBJ whole genome shotgun (WGS) entry which is preliminary data.</text>
</comment>
<keyword evidence="2" id="KW-1185">Reference proteome</keyword>
<organism evidence="1 2">
    <name type="scientific">Tritrichomonas foetus</name>
    <dbReference type="NCBI Taxonomy" id="1144522"/>
    <lineage>
        <taxon>Eukaryota</taxon>
        <taxon>Metamonada</taxon>
        <taxon>Parabasalia</taxon>
        <taxon>Tritrichomonadida</taxon>
        <taxon>Tritrichomonadidae</taxon>
        <taxon>Tritrichomonas</taxon>
    </lineage>
</organism>
<dbReference type="VEuPathDB" id="TrichDB:TRFO_12968"/>